<dbReference type="Pfam" id="PF00126">
    <property type="entry name" value="HTH_1"/>
    <property type="match status" value="1"/>
</dbReference>
<dbReference type="AlphaFoldDB" id="A0A4Y8RE68"/>
<keyword evidence="3" id="KW-0238">DNA-binding</keyword>
<dbReference type="InterPro" id="IPR036390">
    <property type="entry name" value="WH_DNA-bd_sf"/>
</dbReference>
<comment type="similarity">
    <text evidence="1">Belongs to the LysR transcriptional regulatory family.</text>
</comment>
<organism evidence="6 7">
    <name type="scientific">Jiella endophytica</name>
    <dbReference type="NCBI Taxonomy" id="2558362"/>
    <lineage>
        <taxon>Bacteria</taxon>
        <taxon>Pseudomonadati</taxon>
        <taxon>Pseudomonadota</taxon>
        <taxon>Alphaproteobacteria</taxon>
        <taxon>Hyphomicrobiales</taxon>
        <taxon>Aurantimonadaceae</taxon>
        <taxon>Jiella</taxon>
    </lineage>
</organism>
<dbReference type="InterPro" id="IPR036388">
    <property type="entry name" value="WH-like_DNA-bd_sf"/>
</dbReference>
<dbReference type="GO" id="GO:0003700">
    <property type="term" value="F:DNA-binding transcription factor activity"/>
    <property type="evidence" value="ECO:0007669"/>
    <property type="project" value="InterPro"/>
</dbReference>
<dbReference type="EMBL" id="SOZD01000005">
    <property type="protein sequence ID" value="TFF20592.1"/>
    <property type="molecule type" value="Genomic_DNA"/>
</dbReference>
<dbReference type="Gene3D" id="1.10.10.10">
    <property type="entry name" value="Winged helix-like DNA-binding domain superfamily/Winged helix DNA-binding domain"/>
    <property type="match status" value="1"/>
</dbReference>
<evidence type="ECO:0000313" key="7">
    <source>
        <dbReference type="Proteomes" id="UP000298179"/>
    </source>
</evidence>
<gene>
    <name evidence="6" type="ORF">E3C22_16960</name>
</gene>
<evidence type="ECO:0000259" key="5">
    <source>
        <dbReference type="PROSITE" id="PS50931"/>
    </source>
</evidence>
<dbReference type="Proteomes" id="UP000298179">
    <property type="component" value="Unassembled WGS sequence"/>
</dbReference>
<keyword evidence="4" id="KW-0804">Transcription</keyword>
<protein>
    <submittedName>
        <fullName evidence="6">LysR family transcriptional regulator</fullName>
    </submittedName>
</protein>
<dbReference type="InterPro" id="IPR005119">
    <property type="entry name" value="LysR_subst-bd"/>
</dbReference>
<evidence type="ECO:0000313" key="6">
    <source>
        <dbReference type="EMBL" id="TFF20592.1"/>
    </source>
</evidence>
<dbReference type="OrthoDB" id="9786526at2"/>
<dbReference type="GO" id="GO:0043565">
    <property type="term" value="F:sequence-specific DNA binding"/>
    <property type="evidence" value="ECO:0007669"/>
    <property type="project" value="TreeGrafter"/>
</dbReference>
<name>A0A4Y8RE68_9HYPH</name>
<keyword evidence="7" id="KW-1185">Reference proteome</keyword>
<dbReference type="CDD" id="cd08472">
    <property type="entry name" value="PBP2_CrgA_like_3"/>
    <property type="match status" value="1"/>
</dbReference>
<dbReference type="FunFam" id="1.10.10.10:FF:000001">
    <property type="entry name" value="LysR family transcriptional regulator"/>
    <property type="match status" value="1"/>
</dbReference>
<dbReference type="InterPro" id="IPR058163">
    <property type="entry name" value="LysR-type_TF_proteobact-type"/>
</dbReference>
<reference evidence="6 7" key="1">
    <citation type="submission" date="2019-03" db="EMBL/GenBank/DDBJ databases">
        <title>Jiella endophytica sp. nov., a novel endophytic bacterium isolated from root of Ficus microcarpa Linn. f.</title>
        <authorList>
            <person name="Tuo L."/>
        </authorList>
    </citation>
    <scope>NUCLEOTIDE SEQUENCE [LARGE SCALE GENOMIC DNA]</scope>
    <source>
        <strain evidence="6 7">CBS5Q-3</strain>
    </source>
</reference>
<evidence type="ECO:0000256" key="3">
    <source>
        <dbReference type="ARBA" id="ARBA00023125"/>
    </source>
</evidence>
<dbReference type="Pfam" id="PF03466">
    <property type="entry name" value="LysR_substrate"/>
    <property type="match status" value="1"/>
</dbReference>
<comment type="caution">
    <text evidence="6">The sequence shown here is derived from an EMBL/GenBank/DDBJ whole genome shotgun (WGS) entry which is preliminary data.</text>
</comment>
<proteinExistence type="inferred from homology"/>
<dbReference type="InterPro" id="IPR000847">
    <property type="entry name" value="LysR_HTH_N"/>
</dbReference>
<dbReference type="PROSITE" id="PS50931">
    <property type="entry name" value="HTH_LYSR"/>
    <property type="match status" value="1"/>
</dbReference>
<dbReference type="SUPFAM" id="SSF46785">
    <property type="entry name" value="Winged helix' DNA-binding domain"/>
    <property type="match status" value="1"/>
</dbReference>
<evidence type="ECO:0000256" key="1">
    <source>
        <dbReference type="ARBA" id="ARBA00009437"/>
    </source>
</evidence>
<sequence>MDQIDGMRLFVRVAETRSFTVAAADLDLSRSTATDQIKKLEARLGAQLLTRTTRHVSLTHDGEAYYRRCLQILDEVDDADQMFAAGGPKGLLRIDVHPRIAMTFILPQLQGFLAAHPGIELFIGEGDRMVDLVREGVDCVLRAGELPESSMIARRLAFIREVTVASPDYLAKKSTPASIDDLAGHEMVGFVSSRTGSTLPLEFTVEGTVREVSLPGRIKVTGSEVMADLARRGFGLVQAPRYRFAEDLERGTLVEVLPRCPPPPTPLSVLYPQNRQLSRRVRLFIDFVATLFPGGEI</sequence>
<dbReference type="PANTHER" id="PTHR30537:SF72">
    <property type="entry name" value="LYSR FAMILY TRANSCRIPTIONAL REGULATOR"/>
    <property type="match status" value="1"/>
</dbReference>
<accession>A0A4Y8RE68</accession>
<evidence type="ECO:0000256" key="4">
    <source>
        <dbReference type="ARBA" id="ARBA00023163"/>
    </source>
</evidence>
<dbReference type="SUPFAM" id="SSF53850">
    <property type="entry name" value="Periplasmic binding protein-like II"/>
    <property type="match status" value="1"/>
</dbReference>
<keyword evidence="2" id="KW-0805">Transcription regulation</keyword>
<dbReference type="GO" id="GO:0006351">
    <property type="term" value="P:DNA-templated transcription"/>
    <property type="evidence" value="ECO:0007669"/>
    <property type="project" value="TreeGrafter"/>
</dbReference>
<dbReference type="PANTHER" id="PTHR30537">
    <property type="entry name" value="HTH-TYPE TRANSCRIPTIONAL REGULATOR"/>
    <property type="match status" value="1"/>
</dbReference>
<dbReference type="RefSeq" id="WP_134763241.1">
    <property type="nucleotide sequence ID" value="NZ_SOZD01000005.1"/>
</dbReference>
<feature type="domain" description="HTH lysR-type" evidence="5">
    <location>
        <begin position="1"/>
        <end position="59"/>
    </location>
</feature>
<evidence type="ECO:0000256" key="2">
    <source>
        <dbReference type="ARBA" id="ARBA00023015"/>
    </source>
</evidence>
<dbReference type="Gene3D" id="3.40.190.290">
    <property type="match status" value="1"/>
</dbReference>